<dbReference type="EMBL" id="SMFX01000001">
    <property type="protein sequence ID" value="TCK18993.1"/>
    <property type="molecule type" value="Genomic_DNA"/>
</dbReference>
<feature type="domain" description="Type I restriction modification DNA specificity" evidence="5">
    <location>
        <begin position="264"/>
        <end position="429"/>
    </location>
</feature>
<dbReference type="GO" id="GO:0009307">
    <property type="term" value="P:DNA restriction-modification system"/>
    <property type="evidence" value="ECO:0007669"/>
    <property type="project" value="UniProtKB-KW"/>
</dbReference>
<dbReference type="InterPro" id="IPR051212">
    <property type="entry name" value="Type-I_RE_S_subunit"/>
</dbReference>
<dbReference type="AlphaFoldDB" id="A0A4R1HEC1"/>
<dbReference type="CDD" id="cd17254">
    <property type="entry name" value="RMtype1_S_FclI-TRD1-CR1_like"/>
    <property type="match status" value="1"/>
</dbReference>
<dbReference type="Gene3D" id="3.90.220.20">
    <property type="entry name" value="DNA methylase specificity domains"/>
    <property type="match status" value="2"/>
</dbReference>
<dbReference type="InterPro" id="IPR000055">
    <property type="entry name" value="Restrct_endonuc_typeI_TRD"/>
</dbReference>
<organism evidence="6 7">
    <name type="scientific">Thiogranum longum</name>
    <dbReference type="NCBI Taxonomy" id="1537524"/>
    <lineage>
        <taxon>Bacteria</taxon>
        <taxon>Pseudomonadati</taxon>
        <taxon>Pseudomonadota</taxon>
        <taxon>Gammaproteobacteria</taxon>
        <taxon>Chromatiales</taxon>
        <taxon>Ectothiorhodospiraceae</taxon>
        <taxon>Thiogranum</taxon>
    </lineage>
</organism>
<accession>A0A4R1HEC1</accession>
<evidence type="ECO:0000256" key="2">
    <source>
        <dbReference type="ARBA" id="ARBA00022747"/>
    </source>
</evidence>
<evidence type="ECO:0000256" key="4">
    <source>
        <dbReference type="SAM" id="MobiDB-lite"/>
    </source>
</evidence>
<protein>
    <submittedName>
        <fullName evidence="6">Type I restriction enzyme S subunit</fullName>
    </submittedName>
</protein>
<dbReference type="CDD" id="cd17524">
    <property type="entry name" value="RMtype1_S_EcoUTORF5051P-TRD2-CR2_like"/>
    <property type="match status" value="1"/>
</dbReference>
<gene>
    <name evidence="6" type="ORF">DFR30_2283</name>
</gene>
<keyword evidence="2" id="KW-0680">Restriction system</keyword>
<dbReference type="PANTHER" id="PTHR43140">
    <property type="entry name" value="TYPE-1 RESTRICTION ENZYME ECOKI SPECIFICITY PROTEIN"/>
    <property type="match status" value="1"/>
</dbReference>
<keyword evidence="3" id="KW-0238">DNA-binding</keyword>
<evidence type="ECO:0000256" key="3">
    <source>
        <dbReference type="ARBA" id="ARBA00023125"/>
    </source>
</evidence>
<reference evidence="6 7" key="1">
    <citation type="submission" date="2019-03" db="EMBL/GenBank/DDBJ databases">
        <title>Genomic Encyclopedia of Type Strains, Phase IV (KMG-IV): sequencing the most valuable type-strain genomes for metagenomic binning, comparative biology and taxonomic classification.</title>
        <authorList>
            <person name="Goeker M."/>
        </authorList>
    </citation>
    <scope>NUCLEOTIDE SEQUENCE [LARGE SCALE GENOMIC DNA]</scope>
    <source>
        <strain evidence="6 7">DSM 19610</strain>
    </source>
</reference>
<evidence type="ECO:0000259" key="5">
    <source>
        <dbReference type="Pfam" id="PF01420"/>
    </source>
</evidence>
<dbReference type="OrthoDB" id="398435at2"/>
<dbReference type="SUPFAM" id="SSF116734">
    <property type="entry name" value="DNA methylase specificity domain"/>
    <property type="match status" value="2"/>
</dbReference>
<dbReference type="PANTHER" id="PTHR43140:SF1">
    <property type="entry name" value="TYPE I RESTRICTION ENZYME ECOKI SPECIFICITY SUBUNIT"/>
    <property type="match status" value="1"/>
</dbReference>
<dbReference type="Proteomes" id="UP000295707">
    <property type="component" value="Unassembled WGS sequence"/>
</dbReference>
<comment type="similarity">
    <text evidence="1">Belongs to the type-I restriction system S methylase family.</text>
</comment>
<proteinExistence type="inferred from homology"/>
<keyword evidence="7" id="KW-1185">Reference proteome</keyword>
<feature type="region of interest" description="Disordered" evidence="4">
    <location>
        <begin position="232"/>
        <end position="261"/>
    </location>
</feature>
<dbReference type="GO" id="GO:0003677">
    <property type="term" value="F:DNA binding"/>
    <property type="evidence" value="ECO:0007669"/>
    <property type="project" value="UniProtKB-KW"/>
</dbReference>
<feature type="compositionally biased region" description="Basic and acidic residues" evidence="4">
    <location>
        <begin position="232"/>
        <end position="251"/>
    </location>
</feature>
<dbReference type="InterPro" id="IPR044946">
    <property type="entry name" value="Restrct_endonuc_typeI_TRD_sf"/>
</dbReference>
<evidence type="ECO:0000256" key="1">
    <source>
        <dbReference type="ARBA" id="ARBA00010923"/>
    </source>
</evidence>
<comment type="caution">
    <text evidence="6">The sequence shown here is derived from an EMBL/GenBank/DDBJ whole genome shotgun (WGS) entry which is preliminary data.</text>
</comment>
<dbReference type="Pfam" id="PF01420">
    <property type="entry name" value="Methylase_S"/>
    <property type="match status" value="2"/>
</dbReference>
<evidence type="ECO:0000313" key="7">
    <source>
        <dbReference type="Proteomes" id="UP000295707"/>
    </source>
</evidence>
<evidence type="ECO:0000313" key="6">
    <source>
        <dbReference type="EMBL" id="TCK18993.1"/>
    </source>
</evidence>
<dbReference type="RefSeq" id="WP_132973276.1">
    <property type="nucleotide sequence ID" value="NZ_SMFX01000001.1"/>
</dbReference>
<sequence length="573" mass="65192">MSVAAKLPQRWAEATVGDLAEYINGFAFKPAHRTATGLPIIRIQNLTDSTKPYNRTTLDFPEVYKVKNGDLLVSWSATLDAFIWRGEDAWVNQHIFKVVPIKKLFDPGLLYYWMKIAISEMIDTEHLHGSTMKHINRGPFLAHKTYIPPLNEQVRIYNKLEEVFSDLDNGVTELKAAQTKLTQYRQSLLKSAVEGTLTQQWRETHKPKETGTQLLERILIERRKRWEESKLQEFKEKGKKPPKDWQKKYPEPVEPDTSELPELPEGWVWATIDQLAVDKKYGSSSKTNDDSKGVPILRMGNIQDGDIDYTNLKYLPKKHSEFPRLLLNDGDLLFNRTNSAELVGKTAIYRDIGRPCSYASYLISVTFSESYLPDLAAYFINSTLGKAWILSVVNQTAGQANVNGTKLGALAIPLPPIEEQNEIVEKTRQAQEEIKLQLEAVSVSLKQIEAQRKNILKSAFAGELVGQDPNDEPASILLERIKVEREERVNKVKPKRVKKKTSTMPKLNSDSVKDWINSQTKDKFSFEEIRSAVGGDYETLKDVIFSILSESNAPIEQVFDKPEIGIQFKKVGR</sequence>
<feature type="domain" description="Type I restriction modification DNA specificity" evidence="5">
    <location>
        <begin position="8"/>
        <end position="170"/>
    </location>
</feature>
<name>A0A4R1HEC1_9GAMM</name>